<dbReference type="Proteomes" id="UP001139534">
    <property type="component" value="Unassembled WGS sequence"/>
</dbReference>
<reference evidence="1" key="1">
    <citation type="submission" date="2022-04" db="EMBL/GenBank/DDBJ databases">
        <authorList>
            <person name="Seo M.-J."/>
        </authorList>
    </citation>
    <scope>NUCLEOTIDE SEQUENCE</scope>
    <source>
        <strain evidence="1">MBLB2552</strain>
    </source>
</reference>
<proteinExistence type="predicted"/>
<organism evidence="1 2">
    <name type="scientific">Paenibacillus mellifer</name>
    <dbReference type="NCBI Taxonomy" id="2937794"/>
    <lineage>
        <taxon>Bacteria</taxon>
        <taxon>Bacillati</taxon>
        <taxon>Bacillota</taxon>
        <taxon>Bacilli</taxon>
        <taxon>Bacillales</taxon>
        <taxon>Paenibacillaceae</taxon>
        <taxon>Paenibacillus</taxon>
    </lineage>
</organism>
<evidence type="ECO:0000313" key="1">
    <source>
        <dbReference type="EMBL" id="MCK8490036.1"/>
    </source>
</evidence>
<keyword evidence="2" id="KW-1185">Reference proteome</keyword>
<dbReference type="RefSeq" id="WP_248554005.1">
    <property type="nucleotide sequence ID" value="NZ_JALPRK010000036.1"/>
</dbReference>
<accession>A0A9X1Y3Y5</accession>
<comment type="caution">
    <text evidence="1">The sequence shown here is derived from an EMBL/GenBank/DDBJ whole genome shotgun (WGS) entry which is preliminary data.</text>
</comment>
<name>A0A9X1Y3Y5_9BACL</name>
<dbReference type="EMBL" id="JALPRK010000036">
    <property type="protein sequence ID" value="MCK8490036.1"/>
    <property type="molecule type" value="Genomic_DNA"/>
</dbReference>
<protein>
    <submittedName>
        <fullName evidence="1">Uncharacterized protein</fullName>
    </submittedName>
</protein>
<dbReference type="AlphaFoldDB" id="A0A9X1Y3Y5"/>
<gene>
    <name evidence="1" type="ORF">M0651_23005</name>
</gene>
<sequence>MECIVHFDVVHKDEVKSLRGLLFLDPGKSPSESDFLQMFEEMGYKLRLEDRQNLVFKPTEAGADYSEIRVRRLDTGEKSYKEDGELKSLLTNLLPKESKPL</sequence>
<evidence type="ECO:0000313" key="2">
    <source>
        <dbReference type="Proteomes" id="UP001139534"/>
    </source>
</evidence>